<gene>
    <name evidence="1" type="ORF">CAMP_LOCUS7346</name>
</gene>
<name>A0A9P1IG18_9PELO</name>
<dbReference type="AlphaFoldDB" id="A0A9P1IG18"/>
<dbReference type="Proteomes" id="UP001152747">
    <property type="component" value="Unassembled WGS sequence"/>
</dbReference>
<accession>A0A9P1IG18</accession>
<protein>
    <submittedName>
        <fullName evidence="1">Uncharacterized protein</fullName>
    </submittedName>
</protein>
<evidence type="ECO:0000313" key="1">
    <source>
        <dbReference type="EMBL" id="CAI5444709.1"/>
    </source>
</evidence>
<keyword evidence="2" id="KW-1185">Reference proteome</keyword>
<evidence type="ECO:0000313" key="2">
    <source>
        <dbReference type="Proteomes" id="UP001152747"/>
    </source>
</evidence>
<dbReference type="EMBL" id="CANHGI010000003">
    <property type="protein sequence ID" value="CAI5444709.1"/>
    <property type="molecule type" value="Genomic_DNA"/>
</dbReference>
<comment type="caution">
    <text evidence="1">The sequence shown here is derived from an EMBL/GenBank/DDBJ whole genome shotgun (WGS) entry which is preliminary data.</text>
</comment>
<organism evidence="1 2">
    <name type="scientific">Caenorhabditis angaria</name>
    <dbReference type="NCBI Taxonomy" id="860376"/>
    <lineage>
        <taxon>Eukaryota</taxon>
        <taxon>Metazoa</taxon>
        <taxon>Ecdysozoa</taxon>
        <taxon>Nematoda</taxon>
        <taxon>Chromadorea</taxon>
        <taxon>Rhabditida</taxon>
        <taxon>Rhabditina</taxon>
        <taxon>Rhabditomorpha</taxon>
        <taxon>Rhabditoidea</taxon>
        <taxon>Rhabditidae</taxon>
        <taxon>Peloderinae</taxon>
        <taxon>Caenorhabditis</taxon>
    </lineage>
</organism>
<sequence length="307" mass="35624">MMKIEDMLKEPLTIWHLLLKACLELKATHFVAVGFSPENSTQFGLVGMFESNEVEEVCRRHNFLLMFSAENEDNKALKMTTFFAENYRNPSYDKQILIEMVEVIASYFGCETNSIDEHEPNPNSSETFAKSSFEDFVRNVSTQKNIGENYMLLNQLITEDIELTLEKRFELIELVKERHRDIAFEKITVKEMEEVVGKNLLLKLGIGFIRCSTIQILKEKMIEMNVQKEITGLLAKKLWTNGRKSMEFALGMLEDLWDFSNATNVVKSYARTIDMTLFASHGISKKCQEHSSIELLSFWQMMTWLSF</sequence>
<proteinExistence type="predicted"/>
<reference evidence="1" key="1">
    <citation type="submission" date="2022-11" db="EMBL/GenBank/DDBJ databases">
        <authorList>
            <person name="Kikuchi T."/>
        </authorList>
    </citation>
    <scope>NUCLEOTIDE SEQUENCE</scope>
    <source>
        <strain evidence="1">PS1010</strain>
    </source>
</reference>